<accession>D2VHN6</accession>
<evidence type="ECO:0000313" key="2">
    <source>
        <dbReference type="Proteomes" id="UP000006671"/>
    </source>
</evidence>
<dbReference type="RefSeq" id="XP_002676365.1">
    <property type="nucleotide sequence ID" value="XM_002676319.1"/>
</dbReference>
<dbReference type="VEuPathDB" id="AmoebaDB:NAEGRDRAFT_68389"/>
<dbReference type="Proteomes" id="UP000006671">
    <property type="component" value="Unassembled WGS sequence"/>
</dbReference>
<reference evidence="1 2" key="1">
    <citation type="journal article" date="2010" name="Cell">
        <title>The genome of Naegleria gruberi illuminates early eukaryotic versatility.</title>
        <authorList>
            <person name="Fritz-Laylin L.K."/>
            <person name="Prochnik S.E."/>
            <person name="Ginger M.L."/>
            <person name="Dacks J.B."/>
            <person name="Carpenter M.L."/>
            <person name="Field M.C."/>
            <person name="Kuo A."/>
            <person name="Paredez A."/>
            <person name="Chapman J."/>
            <person name="Pham J."/>
            <person name="Shu S."/>
            <person name="Neupane R."/>
            <person name="Cipriano M."/>
            <person name="Mancuso J."/>
            <person name="Tu H."/>
            <person name="Salamov A."/>
            <person name="Lindquist E."/>
            <person name="Shapiro H."/>
            <person name="Lucas S."/>
            <person name="Grigoriev I.V."/>
            <person name="Cande W.Z."/>
            <person name="Fulton C."/>
            <person name="Rokhsar D.S."/>
            <person name="Dawson S.C."/>
        </authorList>
    </citation>
    <scope>NUCLEOTIDE SEQUENCE [LARGE SCALE GENOMIC DNA]</scope>
    <source>
        <strain evidence="1 2">NEG-M</strain>
    </source>
</reference>
<name>D2VHN6_NAEGR</name>
<organism evidence="2">
    <name type="scientific">Naegleria gruberi</name>
    <name type="common">Amoeba</name>
    <dbReference type="NCBI Taxonomy" id="5762"/>
    <lineage>
        <taxon>Eukaryota</taxon>
        <taxon>Discoba</taxon>
        <taxon>Heterolobosea</taxon>
        <taxon>Tetramitia</taxon>
        <taxon>Eutetramitia</taxon>
        <taxon>Vahlkampfiidae</taxon>
        <taxon>Naegleria</taxon>
    </lineage>
</organism>
<gene>
    <name evidence="1" type="ORF">NAEGRDRAFT_68389</name>
</gene>
<dbReference type="InParanoid" id="D2VHN6"/>
<dbReference type="PROSITE" id="PS51257">
    <property type="entry name" value="PROKAR_LIPOPROTEIN"/>
    <property type="match status" value="1"/>
</dbReference>
<protein>
    <submittedName>
        <fullName evidence="1">Predicted protein</fullName>
    </submittedName>
</protein>
<sequence length="321" mass="37211">MTRFIINLPDEIIFEILMMVSNSIPSMMNLGMSCSSFWELITQRGTLLWTSVLENMADQDPSRFKRKTISLLYVPMLPTDKCQKLLRVIRHQYRFELKKKIVSAAKQLEYQDKVLFVETVKFNDEITMKLVNSVIGSIKSYYSPENFVNKFGGSMGVLCDFLRQHQMANFTIGEVIDHFYKKKNAHKHLNPKVRDEISELYKEFTMKHVAQGIYSVLPLLGFAKNADDALLLLTFIYLECPIYETLNPNNTYFPMETFTGFELDQKKVLLGKPFLDIIQNHLTKVSLCSKKLDNITTIQQAISQFNDQVYGPTKVLHFEIL</sequence>
<dbReference type="KEGG" id="ngr:NAEGRDRAFT_68389"/>
<dbReference type="GeneID" id="8862216"/>
<dbReference type="AlphaFoldDB" id="D2VHN6"/>
<keyword evidence="2" id="KW-1185">Reference proteome</keyword>
<dbReference type="EMBL" id="GG738872">
    <property type="protein sequence ID" value="EFC43621.1"/>
    <property type="molecule type" value="Genomic_DNA"/>
</dbReference>
<dbReference type="SUPFAM" id="SSF81383">
    <property type="entry name" value="F-box domain"/>
    <property type="match status" value="1"/>
</dbReference>
<proteinExistence type="predicted"/>
<evidence type="ECO:0000313" key="1">
    <source>
        <dbReference type="EMBL" id="EFC43621.1"/>
    </source>
</evidence>
<dbReference type="InterPro" id="IPR036047">
    <property type="entry name" value="F-box-like_dom_sf"/>
</dbReference>